<organism evidence="6 7">
    <name type="scientific">Piptocephalis cylindrospora</name>
    <dbReference type="NCBI Taxonomy" id="1907219"/>
    <lineage>
        <taxon>Eukaryota</taxon>
        <taxon>Fungi</taxon>
        <taxon>Fungi incertae sedis</taxon>
        <taxon>Zoopagomycota</taxon>
        <taxon>Zoopagomycotina</taxon>
        <taxon>Zoopagomycetes</taxon>
        <taxon>Zoopagales</taxon>
        <taxon>Piptocephalidaceae</taxon>
        <taxon>Piptocephalis</taxon>
    </lineage>
</organism>
<dbReference type="GO" id="GO:0005096">
    <property type="term" value="F:GTPase activator activity"/>
    <property type="evidence" value="ECO:0007669"/>
    <property type="project" value="TreeGrafter"/>
</dbReference>
<dbReference type="InterPro" id="IPR027267">
    <property type="entry name" value="AH/BAR_dom_sf"/>
</dbReference>
<dbReference type="Pfam" id="PF00611">
    <property type="entry name" value="FCH"/>
    <property type="match status" value="1"/>
</dbReference>
<dbReference type="PANTHER" id="PTHR23065">
    <property type="entry name" value="PROLINE-SERINE-THREONINE PHOSPHATASE INTERACTING PROTEIN 1"/>
    <property type="match status" value="1"/>
</dbReference>
<dbReference type="SMART" id="SM00055">
    <property type="entry name" value="FCH"/>
    <property type="match status" value="1"/>
</dbReference>
<evidence type="ECO:0000313" key="6">
    <source>
        <dbReference type="EMBL" id="RKP13275.1"/>
    </source>
</evidence>
<sequence length="601" mass="68738">MPVRFEEFFWSSENPQDYRPGVTTLNEKMFQGVVECEEIISFLNARIALEEQYATKLTDLASTKLSPNGFARDEGASLRMTFDSIRGECASLGVSHRQLAGNIAEMVLKPLQRFVDDHRKKLRTGRDDVESGLKQHERQLIELDRSYSAYKGKCQQADQAEETALDRPLSLTLDADGALKPAMLGPILFGSFPEMDEFLTGMQSQIPSKDVPSLFGMYKNSVSGEGIVDWLCAARPESCEDERAGEAVGQAMLSQGYIKPIRRISVFRAESGQMFQWKKSENEAAEAAHKRARKEAENSDMNYKDTVRRTENSRMLMEQNLFSHMSLMQQAEIERINTVKASFMSLAVTISNIIPHTQAMCDRMMVYLETLRPEYDIQVLAEQYQTGPFAPKPLLYRNFYHGSFLDQVFGVSLDEQCRIPKRKVPQFICKCLSSVEKGMADHDAAELRSWWVAPLQLAAVHPLRHDVNQGEKITLRQLRRYELSTVIGALRLYLMELPECLCTYDLYYPIKTLYMSKTEEGDQMARIRSLKDLLATIPPINYTTINVLLQHLHGMCEDLDYEDTYMSELAHVLGPLFLRTKAYTKLTLHDRHPQRMIRDLI</sequence>
<dbReference type="PROSITE" id="PS50238">
    <property type="entry name" value="RHOGAP"/>
    <property type="match status" value="1"/>
</dbReference>
<dbReference type="OrthoDB" id="2155291at2759"/>
<evidence type="ECO:0000259" key="5">
    <source>
        <dbReference type="PROSITE" id="PS51741"/>
    </source>
</evidence>
<dbReference type="Gene3D" id="1.10.10.10">
    <property type="entry name" value="Winged helix-like DNA-binding domain superfamily/Winged helix DNA-binding domain"/>
    <property type="match status" value="1"/>
</dbReference>
<dbReference type="InterPro" id="IPR008936">
    <property type="entry name" value="Rho_GTPase_activation_prot"/>
</dbReference>
<evidence type="ECO:0000256" key="1">
    <source>
        <dbReference type="PROSITE-ProRule" id="PRU01077"/>
    </source>
</evidence>
<dbReference type="Gene3D" id="1.10.555.10">
    <property type="entry name" value="Rho GTPase activation protein"/>
    <property type="match status" value="1"/>
</dbReference>
<gene>
    <name evidence="6" type="ORF">BJ684DRAFT_10305</name>
</gene>
<dbReference type="Proteomes" id="UP000267251">
    <property type="component" value="Unassembled WGS sequence"/>
</dbReference>
<proteinExistence type="predicted"/>
<dbReference type="EMBL" id="KZ988062">
    <property type="protein sequence ID" value="RKP13275.1"/>
    <property type="molecule type" value="Genomic_DNA"/>
</dbReference>
<dbReference type="GO" id="GO:0000935">
    <property type="term" value="C:division septum"/>
    <property type="evidence" value="ECO:0007669"/>
    <property type="project" value="TreeGrafter"/>
</dbReference>
<dbReference type="GO" id="GO:0005737">
    <property type="term" value="C:cytoplasm"/>
    <property type="evidence" value="ECO:0007669"/>
    <property type="project" value="TreeGrafter"/>
</dbReference>
<dbReference type="SUPFAM" id="SSF48350">
    <property type="entry name" value="GTPase activation domain, GAP"/>
    <property type="match status" value="1"/>
</dbReference>
<dbReference type="GO" id="GO:0005886">
    <property type="term" value="C:plasma membrane"/>
    <property type="evidence" value="ECO:0007669"/>
    <property type="project" value="TreeGrafter"/>
</dbReference>
<evidence type="ECO:0000259" key="4">
    <source>
        <dbReference type="PROSITE" id="PS50238"/>
    </source>
</evidence>
<dbReference type="SUPFAM" id="SSF103657">
    <property type="entry name" value="BAR/IMD domain-like"/>
    <property type="match status" value="1"/>
</dbReference>
<evidence type="ECO:0000256" key="2">
    <source>
        <dbReference type="SAM" id="Coils"/>
    </source>
</evidence>
<dbReference type="InterPro" id="IPR000198">
    <property type="entry name" value="RhoGAP_dom"/>
</dbReference>
<evidence type="ECO:0000313" key="7">
    <source>
        <dbReference type="Proteomes" id="UP000267251"/>
    </source>
</evidence>
<dbReference type="Pfam" id="PF00620">
    <property type="entry name" value="RhoGAP"/>
    <property type="match status" value="1"/>
</dbReference>
<dbReference type="Gene3D" id="1.20.1270.60">
    <property type="entry name" value="Arfaptin homology (AH) domain/BAR domain"/>
    <property type="match status" value="1"/>
</dbReference>
<dbReference type="InterPro" id="IPR036390">
    <property type="entry name" value="WH_DNA-bd_sf"/>
</dbReference>
<accession>A0A4P9Y339</accession>
<feature type="domain" description="F-BAR" evidence="5">
    <location>
        <begin position="3"/>
        <end position="376"/>
    </location>
</feature>
<dbReference type="InterPro" id="IPR031160">
    <property type="entry name" value="F_BAR_dom"/>
</dbReference>
<name>A0A4P9Y339_9FUNG</name>
<feature type="domain" description="Rho-GAP" evidence="4">
    <location>
        <begin position="411"/>
        <end position="601"/>
    </location>
</feature>
<feature type="domain" description="DEP" evidence="3">
    <location>
        <begin position="202"/>
        <end position="279"/>
    </location>
</feature>
<feature type="non-terminal residue" evidence="6">
    <location>
        <position position="601"/>
    </location>
</feature>
<dbReference type="Pfam" id="PF00610">
    <property type="entry name" value="DEP"/>
    <property type="match status" value="1"/>
</dbReference>
<evidence type="ECO:0000259" key="3">
    <source>
        <dbReference type="PROSITE" id="PS50186"/>
    </source>
</evidence>
<dbReference type="InterPro" id="IPR001060">
    <property type="entry name" value="FCH_dom"/>
</dbReference>
<keyword evidence="7" id="KW-1185">Reference proteome</keyword>
<keyword evidence="1 2" id="KW-0175">Coiled coil</keyword>
<reference evidence="7" key="1">
    <citation type="journal article" date="2018" name="Nat. Microbiol.">
        <title>Leveraging single-cell genomics to expand the fungal tree of life.</title>
        <authorList>
            <person name="Ahrendt S.R."/>
            <person name="Quandt C.A."/>
            <person name="Ciobanu D."/>
            <person name="Clum A."/>
            <person name="Salamov A."/>
            <person name="Andreopoulos B."/>
            <person name="Cheng J.F."/>
            <person name="Woyke T."/>
            <person name="Pelin A."/>
            <person name="Henrissat B."/>
            <person name="Reynolds N.K."/>
            <person name="Benny G.L."/>
            <person name="Smith M.E."/>
            <person name="James T.Y."/>
            <person name="Grigoriev I.V."/>
        </authorList>
    </citation>
    <scope>NUCLEOTIDE SEQUENCE [LARGE SCALE GENOMIC DNA]</scope>
</reference>
<dbReference type="SUPFAM" id="SSF46785">
    <property type="entry name" value="Winged helix' DNA-binding domain"/>
    <property type="match status" value="1"/>
</dbReference>
<feature type="coiled-coil region" evidence="2">
    <location>
        <begin position="126"/>
        <end position="153"/>
    </location>
</feature>
<dbReference type="PROSITE" id="PS51741">
    <property type="entry name" value="F_BAR"/>
    <property type="match status" value="1"/>
</dbReference>
<dbReference type="GO" id="GO:0007010">
    <property type="term" value="P:cytoskeleton organization"/>
    <property type="evidence" value="ECO:0007669"/>
    <property type="project" value="TreeGrafter"/>
</dbReference>
<evidence type="ECO:0008006" key="8">
    <source>
        <dbReference type="Google" id="ProtNLM"/>
    </source>
</evidence>
<dbReference type="GO" id="GO:0007264">
    <property type="term" value="P:small GTPase-mediated signal transduction"/>
    <property type="evidence" value="ECO:0007669"/>
    <property type="project" value="TreeGrafter"/>
</dbReference>
<protein>
    <recommendedName>
        <fullName evidence="8">Rho GTPase activation protein</fullName>
    </recommendedName>
</protein>
<dbReference type="SMART" id="SM00324">
    <property type="entry name" value="RhoGAP"/>
    <property type="match status" value="1"/>
</dbReference>
<dbReference type="InterPro" id="IPR036388">
    <property type="entry name" value="WH-like_DNA-bd_sf"/>
</dbReference>
<dbReference type="AlphaFoldDB" id="A0A4P9Y339"/>
<dbReference type="PROSITE" id="PS50186">
    <property type="entry name" value="DEP"/>
    <property type="match status" value="1"/>
</dbReference>
<dbReference type="SMART" id="SM00049">
    <property type="entry name" value="DEP"/>
    <property type="match status" value="1"/>
</dbReference>
<dbReference type="PANTHER" id="PTHR23065:SF17">
    <property type="entry name" value="RHO-GTPASE-ACTIVATING PROTEIN RGD2"/>
    <property type="match status" value="1"/>
</dbReference>
<dbReference type="InterPro" id="IPR000591">
    <property type="entry name" value="DEP_dom"/>
</dbReference>